<evidence type="ECO:0000256" key="2">
    <source>
        <dbReference type="ARBA" id="ARBA00022448"/>
    </source>
</evidence>
<feature type="transmembrane region" description="Helical" evidence="6">
    <location>
        <begin position="335"/>
        <end position="357"/>
    </location>
</feature>
<dbReference type="GO" id="GO:0022857">
    <property type="term" value="F:transmembrane transporter activity"/>
    <property type="evidence" value="ECO:0007669"/>
    <property type="project" value="InterPro"/>
</dbReference>
<evidence type="ECO:0000256" key="3">
    <source>
        <dbReference type="ARBA" id="ARBA00022692"/>
    </source>
</evidence>
<sequence length="401" mass="44019">MKVSPLSFSMLQNYGLAIFYFTANSVLTVIFPLQAANHGMKEAEIGLMMGIYMFVCMVLRPWAGQMVSKYSVHTVMKYLLLGHVAALLLYVSLGVESLYVVRILQGIVTAFFSMSMQMGITETLRDEDRGQGMAMYSLSSVMPGLYGPALAMVIWVQGDVSWLLIFITCLAFAPLMFFIRSPLPKVKKENVSFTLEDMRKGMKLARAHKGLIVSSGVMLIGASIFGAISTFLPLYFLTTNTGNVGLYLFLQALVVVGSRFIFRKYIPSDGKWHPGFITLILSSSIIGTTMLAALPLIGSFVYISVLFNGIAAAMLYPTLTTYISFAIPESHKHVLLGLFLASYDLGFSLGGMVMGIIVQFGSYPMMFSACSVIGLLAIIYNLTASGEYTNLEHCDALQRSK</sequence>
<dbReference type="InterPro" id="IPR036259">
    <property type="entry name" value="MFS_trans_sf"/>
</dbReference>
<evidence type="ECO:0000313" key="8">
    <source>
        <dbReference type="EMBL" id="PKU51273.1"/>
    </source>
</evidence>
<keyword evidence="5 6" id="KW-0472">Membrane</keyword>
<keyword evidence="4 6" id="KW-1133">Transmembrane helix</keyword>
<evidence type="ECO:0000256" key="4">
    <source>
        <dbReference type="ARBA" id="ARBA00022989"/>
    </source>
</evidence>
<dbReference type="PANTHER" id="PTHR23531">
    <property type="entry name" value="QUINOLENE RESISTANCE PROTEIN NORA"/>
    <property type="match status" value="1"/>
</dbReference>
<dbReference type="PROSITE" id="PS50850">
    <property type="entry name" value="MFS"/>
    <property type="match status" value="1"/>
</dbReference>
<feature type="transmembrane region" description="Helical" evidence="6">
    <location>
        <begin position="162"/>
        <end position="179"/>
    </location>
</feature>
<dbReference type="InterPro" id="IPR052714">
    <property type="entry name" value="MFS_Exporter"/>
</dbReference>
<feature type="transmembrane region" description="Helical" evidence="6">
    <location>
        <begin position="45"/>
        <end position="63"/>
    </location>
</feature>
<comment type="caution">
    <text evidence="8">The sequence shown here is derived from an EMBL/GenBank/DDBJ whole genome shotgun (WGS) entry which is preliminary data.</text>
</comment>
<keyword evidence="2" id="KW-0813">Transport</keyword>
<evidence type="ECO:0000256" key="1">
    <source>
        <dbReference type="ARBA" id="ARBA00004651"/>
    </source>
</evidence>
<feature type="transmembrane region" description="Helical" evidence="6">
    <location>
        <begin position="210"/>
        <end position="232"/>
    </location>
</feature>
<feature type="transmembrane region" description="Helical" evidence="6">
    <location>
        <begin position="244"/>
        <end position="262"/>
    </location>
</feature>
<feature type="transmembrane region" description="Helical" evidence="6">
    <location>
        <begin position="75"/>
        <end position="93"/>
    </location>
</feature>
<evidence type="ECO:0000256" key="6">
    <source>
        <dbReference type="SAM" id="Phobius"/>
    </source>
</evidence>
<dbReference type="InterPro" id="IPR011701">
    <property type="entry name" value="MFS"/>
</dbReference>
<keyword evidence="3 6" id="KW-0812">Transmembrane</keyword>
<feature type="transmembrane region" description="Helical" evidence="6">
    <location>
        <begin position="363"/>
        <end position="382"/>
    </location>
</feature>
<gene>
    <name evidence="8" type="ORF">CRI88_11125</name>
</gene>
<dbReference type="NCBIfam" id="NF047574">
    <property type="entry name" value="opine_export_Sa"/>
    <property type="match status" value="1"/>
</dbReference>
<evidence type="ECO:0000259" key="7">
    <source>
        <dbReference type="PROSITE" id="PS50850"/>
    </source>
</evidence>
<feature type="transmembrane region" description="Helical" evidence="6">
    <location>
        <begin position="274"/>
        <end position="294"/>
    </location>
</feature>
<comment type="subcellular location">
    <subcellularLocation>
        <location evidence="1">Cell membrane</location>
        <topology evidence="1">Multi-pass membrane protein</topology>
    </subcellularLocation>
</comment>
<evidence type="ECO:0000313" key="9">
    <source>
        <dbReference type="Proteomes" id="UP000234956"/>
    </source>
</evidence>
<name>A0A2I0UYY3_9BACI</name>
<feature type="transmembrane region" description="Helical" evidence="6">
    <location>
        <begin position="133"/>
        <end position="156"/>
    </location>
</feature>
<dbReference type="AlphaFoldDB" id="A0A2I0UYY3"/>
<dbReference type="Gene3D" id="1.20.1250.20">
    <property type="entry name" value="MFS general substrate transporter like domains"/>
    <property type="match status" value="1"/>
</dbReference>
<evidence type="ECO:0000256" key="5">
    <source>
        <dbReference type="ARBA" id="ARBA00023136"/>
    </source>
</evidence>
<dbReference type="SUPFAM" id="SSF103473">
    <property type="entry name" value="MFS general substrate transporter"/>
    <property type="match status" value="1"/>
</dbReference>
<feature type="transmembrane region" description="Helical" evidence="6">
    <location>
        <begin position="12"/>
        <end position="33"/>
    </location>
</feature>
<dbReference type="Proteomes" id="UP000234956">
    <property type="component" value="Unassembled WGS sequence"/>
</dbReference>
<feature type="transmembrane region" description="Helical" evidence="6">
    <location>
        <begin position="300"/>
        <end position="323"/>
    </location>
</feature>
<dbReference type="InterPro" id="IPR020846">
    <property type="entry name" value="MFS_dom"/>
</dbReference>
<reference evidence="8 9" key="1">
    <citation type="submission" date="2017-10" db="EMBL/GenBank/DDBJ databases">
        <title>Draft genome of Lysinibacillus fusiformis strain Juneja, a laboratory-derived pathogen of Drosophila melanogaster.</title>
        <authorList>
            <person name="Smith B.R."/>
            <person name="Unckless R.L."/>
        </authorList>
    </citation>
    <scope>NUCLEOTIDE SEQUENCE [LARGE SCALE GENOMIC DNA]</scope>
    <source>
        <strain evidence="8 9">Juneja</strain>
    </source>
</reference>
<accession>A0A2I0UYY3</accession>
<dbReference type="GO" id="GO:0005886">
    <property type="term" value="C:plasma membrane"/>
    <property type="evidence" value="ECO:0007669"/>
    <property type="project" value="UniProtKB-SubCell"/>
</dbReference>
<dbReference type="PANTHER" id="PTHR23531:SF2">
    <property type="entry name" value="PERMEASE"/>
    <property type="match status" value="1"/>
</dbReference>
<dbReference type="EMBL" id="PDFK01000003">
    <property type="protein sequence ID" value="PKU51273.1"/>
    <property type="molecule type" value="Genomic_DNA"/>
</dbReference>
<dbReference type="Pfam" id="PF07690">
    <property type="entry name" value="MFS_1"/>
    <property type="match status" value="1"/>
</dbReference>
<feature type="domain" description="Major facilitator superfamily (MFS) profile" evidence="7">
    <location>
        <begin position="8"/>
        <end position="386"/>
    </location>
</feature>
<dbReference type="RefSeq" id="WP_051891652.1">
    <property type="nucleotide sequence ID" value="NZ_PDFK01000003.1"/>
</dbReference>
<protein>
    <submittedName>
        <fullName evidence="8">MFS transporter</fullName>
    </submittedName>
</protein>
<proteinExistence type="predicted"/>
<organism evidence="8 9">
    <name type="scientific">Lysinibacillus fusiformis</name>
    <dbReference type="NCBI Taxonomy" id="28031"/>
    <lineage>
        <taxon>Bacteria</taxon>
        <taxon>Bacillati</taxon>
        <taxon>Bacillota</taxon>
        <taxon>Bacilli</taxon>
        <taxon>Bacillales</taxon>
        <taxon>Bacillaceae</taxon>
        <taxon>Lysinibacillus</taxon>
    </lineage>
</organism>